<protein>
    <submittedName>
        <fullName evidence="2">Uncharacterized protein</fullName>
    </submittedName>
</protein>
<evidence type="ECO:0000313" key="3">
    <source>
        <dbReference type="Proteomes" id="UP001314170"/>
    </source>
</evidence>
<dbReference type="Proteomes" id="UP001314170">
    <property type="component" value="Unassembled WGS sequence"/>
</dbReference>
<dbReference type="EMBL" id="CAWUPB010000913">
    <property type="protein sequence ID" value="CAK7332461.1"/>
    <property type="molecule type" value="Genomic_DNA"/>
</dbReference>
<comment type="caution">
    <text evidence="2">The sequence shown here is derived from an EMBL/GenBank/DDBJ whole genome shotgun (WGS) entry which is preliminary data.</text>
</comment>
<sequence>MANQSNQPSSNPLLYYTVLYLTSIRHKDMIIPGTLSIIVSNSSHSDLSSSKYTARASPQKAASSEEAKEETEYLFSLISEQDLLFPKRSHPSHSGLGRSLQWMVDACPQLNE</sequence>
<gene>
    <name evidence="2" type="ORF">DCAF_LOCUS8991</name>
</gene>
<keyword evidence="3" id="KW-1185">Reference proteome</keyword>
<evidence type="ECO:0000313" key="2">
    <source>
        <dbReference type="EMBL" id="CAK7332461.1"/>
    </source>
</evidence>
<feature type="region of interest" description="Disordered" evidence="1">
    <location>
        <begin position="43"/>
        <end position="67"/>
    </location>
</feature>
<accession>A0AAV1RBP2</accession>
<organism evidence="2 3">
    <name type="scientific">Dovyalis caffra</name>
    <dbReference type="NCBI Taxonomy" id="77055"/>
    <lineage>
        <taxon>Eukaryota</taxon>
        <taxon>Viridiplantae</taxon>
        <taxon>Streptophyta</taxon>
        <taxon>Embryophyta</taxon>
        <taxon>Tracheophyta</taxon>
        <taxon>Spermatophyta</taxon>
        <taxon>Magnoliopsida</taxon>
        <taxon>eudicotyledons</taxon>
        <taxon>Gunneridae</taxon>
        <taxon>Pentapetalae</taxon>
        <taxon>rosids</taxon>
        <taxon>fabids</taxon>
        <taxon>Malpighiales</taxon>
        <taxon>Salicaceae</taxon>
        <taxon>Flacourtieae</taxon>
        <taxon>Dovyalis</taxon>
    </lineage>
</organism>
<dbReference type="AlphaFoldDB" id="A0AAV1RBP2"/>
<proteinExistence type="predicted"/>
<name>A0AAV1RBP2_9ROSI</name>
<reference evidence="2 3" key="1">
    <citation type="submission" date="2024-01" db="EMBL/GenBank/DDBJ databases">
        <authorList>
            <person name="Waweru B."/>
        </authorList>
    </citation>
    <scope>NUCLEOTIDE SEQUENCE [LARGE SCALE GENOMIC DNA]</scope>
</reference>
<evidence type="ECO:0000256" key="1">
    <source>
        <dbReference type="SAM" id="MobiDB-lite"/>
    </source>
</evidence>